<dbReference type="HOGENOM" id="CLU_616052_0_0_1"/>
<evidence type="ECO:0000313" key="3">
    <source>
        <dbReference type="Proteomes" id="UP000000600"/>
    </source>
</evidence>
<feature type="transmembrane region" description="Helical" evidence="1">
    <location>
        <begin position="278"/>
        <end position="305"/>
    </location>
</feature>
<dbReference type="GeneID" id="5030974"/>
<keyword evidence="3" id="KW-1185">Reference proteome</keyword>
<evidence type="ECO:0000256" key="1">
    <source>
        <dbReference type="SAM" id="Phobius"/>
    </source>
</evidence>
<sequence>MHQRVRLISIIKNEGLFIFYKRLQNSEQSQFQCHTIYKETQIAITLSITSILPLNAENLRGELNHKTFFNIVYQFEKQVSKKFFEGTINNIYQQQNQIEKFHLISALNLQRKKVFFDHSCLLLQRSSTIFSYFYNLLRIKSRFQMTLKRFYEFNTVDLQNSLSHQSQSKRQLLTNIILPHINKYYIKGKFLINHLLITNFINILLGLNQAIGIKNQIIFKTKYFESYERISRRVKNEYYLHYFQIKFQTGNSSLIRQKKELQFTYFMRFNEKKDQYQLVFIQFCSLFILYFSLSIFIPISSFIVFEFLDQIINYQTGLSNLQPEDFLQLSSSGKISFKIFYWIQEYYKMPSFSPQQILFKFIHNGLQECINKIRIEPNFNIYLKFSLFRKQWYQKLNQYCQYQPLLLKLIKFQISASLLFLKQQQHCQQIYLSKICCFIYFRKKM</sequence>
<evidence type="ECO:0000313" key="2">
    <source>
        <dbReference type="EMBL" id="CAK77792.1"/>
    </source>
</evidence>
<organism evidence="2 3">
    <name type="scientific">Paramecium tetraurelia</name>
    <dbReference type="NCBI Taxonomy" id="5888"/>
    <lineage>
        <taxon>Eukaryota</taxon>
        <taxon>Sar</taxon>
        <taxon>Alveolata</taxon>
        <taxon>Ciliophora</taxon>
        <taxon>Intramacronucleata</taxon>
        <taxon>Oligohymenophorea</taxon>
        <taxon>Peniculida</taxon>
        <taxon>Parameciidae</taxon>
        <taxon>Paramecium</taxon>
    </lineage>
</organism>
<keyword evidence="1" id="KW-1133">Transmembrane helix</keyword>
<dbReference type="EMBL" id="CT868285">
    <property type="protein sequence ID" value="CAK77792.1"/>
    <property type="molecule type" value="Genomic_DNA"/>
</dbReference>
<dbReference type="RefSeq" id="XP_001445189.1">
    <property type="nucleotide sequence ID" value="XM_001445152.1"/>
</dbReference>
<evidence type="ECO:0008006" key="4">
    <source>
        <dbReference type="Google" id="ProtNLM"/>
    </source>
</evidence>
<dbReference type="AlphaFoldDB" id="A0D425"/>
<dbReference type="Proteomes" id="UP000000600">
    <property type="component" value="Unassembled WGS sequence"/>
</dbReference>
<accession>A0D425</accession>
<protein>
    <recommendedName>
        <fullName evidence="4">Transmembrane protein</fullName>
    </recommendedName>
</protein>
<gene>
    <name evidence="2" type="ORF">GSPATT00013257001</name>
</gene>
<reference evidence="2 3" key="1">
    <citation type="journal article" date="2006" name="Nature">
        <title>Global trends of whole-genome duplications revealed by the ciliate Paramecium tetraurelia.</title>
        <authorList>
            <consortium name="Genoscope"/>
            <person name="Aury J.-M."/>
            <person name="Jaillon O."/>
            <person name="Duret L."/>
            <person name="Noel B."/>
            <person name="Jubin C."/>
            <person name="Porcel B.M."/>
            <person name="Segurens B."/>
            <person name="Daubin V."/>
            <person name="Anthouard V."/>
            <person name="Aiach N."/>
            <person name="Arnaiz O."/>
            <person name="Billaut A."/>
            <person name="Beisson J."/>
            <person name="Blanc I."/>
            <person name="Bouhouche K."/>
            <person name="Camara F."/>
            <person name="Duharcourt S."/>
            <person name="Guigo R."/>
            <person name="Gogendeau D."/>
            <person name="Katinka M."/>
            <person name="Keller A.-M."/>
            <person name="Kissmehl R."/>
            <person name="Klotz C."/>
            <person name="Koll F."/>
            <person name="Le Moue A."/>
            <person name="Lepere C."/>
            <person name="Malinsky S."/>
            <person name="Nowacki M."/>
            <person name="Nowak J.K."/>
            <person name="Plattner H."/>
            <person name="Poulain J."/>
            <person name="Ruiz F."/>
            <person name="Serrano V."/>
            <person name="Zagulski M."/>
            <person name="Dessen P."/>
            <person name="Betermier M."/>
            <person name="Weissenbach J."/>
            <person name="Scarpelli C."/>
            <person name="Schachter V."/>
            <person name="Sperling L."/>
            <person name="Meyer E."/>
            <person name="Cohen J."/>
            <person name="Wincker P."/>
        </authorList>
    </citation>
    <scope>NUCLEOTIDE SEQUENCE [LARGE SCALE GENOMIC DNA]</scope>
    <source>
        <strain evidence="2 3">Stock d4-2</strain>
    </source>
</reference>
<name>A0D425_PARTE</name>
<keyword evidence="1" id="KW-0812">Transmembrane</keyword>
<dbReference type="InParanoid" id="A0D425"/>
<proteinExistence type="predicted"/>
<keyword evidence="1" id="KW-0472">Membrane</keyword>
<dbReference type="KEGG" id="ptm:GSPATT00013257001"/>